<evidence type="ECO:0000313" key="2">
    <source>
        <dbReference type="Proteomes" id="UP000183832"/>
    </source>
</evidence>
<name>A0A1J1J9F7_9DIPT</name>
<evidence type="ECO:0000313" key="1">
    <source>
        <dbReference type="EMBL" id="CRL08508.1"/>
    </source>
</evidence>
<reference evidence="1 2" key="1">
    <citation type="submission" date="2015-04" db="EMBL/GenBank/DDBJ databases">
        <authorList>
            <person name="Syromyatnikov M.Y."/>
            <person name="Popov V.N."/>
        </authorList>
    </citation>
    <scope>NUCLEOTIDE SEQUENCE [LARGE SCALE GENOMIC DNA]</scope>
</reference>
<dbReference type="EMBL" id="CVRI01000075">
    <property type="protein sequence ID" value="CRL08508.1"/>
    <property type="molecule type" value="Genomic_DNA"/>
</dbReference>
<protein>
    <submittedName>
        <fullName evidence="1">CLUMA_CG021646, isoform A</fullName>
    </submittedName>
</protein>
<proteinExistence type="predicted"/>
<dbReference type="AlphaFoldDB" id="A0A1J1J9F7"/>
<accession>A0A1J1J9F7</accession>
<dbReference type="Proteomes" id="UP000183832">
    <property type="component" value="Unassembled WGS sequence"/>
</dbReference>
<organism evidence="1 2">
    <name type="scientific">Clunio marinus</name>
    <dbReference type="NCBI Taxonomy" id="568069"/>
    <lineage>
        <taxon>Eukaryota</taxon>
        <taxon>Metazoa</taxon>
        <taxon>Ecdysozoa</taxon>
        <taxon>Arthropoda</taxon>
        <taxon>Hexapoda</taxon>
        <taxon>Insecta</taxon>
        <taxon>Pterygota</taxon>
        <taxon>Neoptera</taxon>
        <taxon>Endopterygota</taxon>
        <taxon>Diptera</taxon>
        <taxon>Nematocera</taxon>
        <taxon>Chironomoidea</taxon>
        <taxon>Chironomidae</taxon>
        <taxon>Clunio</taxon>
    </lineage>
</organism>
<keyword evidence="2" id="KW-1185">Reference proteome</keyword>
<gene>
    <name evidence="1" type="ORF">CLUMA_CG021646</name>
</gene>
<sequence length="65" mass="7733">MKNKAKAFSTRKSAEFKYYSFRHLFEEEKGTKKKQLSIKNRCERGLICHQAMNPKSNKNNNIHML</sequence>